<accession>A0ABU5EX39</accession>
<sequence length="150" mass="16637">MNAEQPAELVIAHAILGELRWTKQSGEWVGRVSSLSGGWSVAIVDEHGSAEMLDTSVMLYQRAVRAERKILRTALRAEVSDLYNESWSGGSGELGEGELLNRLRLELVNVDVSGYSAIEFHYDGTELFGGHVLVIELDEKLKYQDCDLRG</sequence>
<name>A0ABU5EX39_9BACT</name>
<reference evidence="2" key="1">
    <citation type="journal article" date="2023" name="Mar. Drugs">
        <title>Gemmata algarum, a Novel Planctomycete Isolated from an Algal Mat, Displays Antimicrobial Activity.</title>
        <authorList>
            <person name="Kumar G."/>
            <person name="Kallscheuer N."/>
            <person name="Kashif M."/>
            <person name="Ahamad S."/>
            <person name="Jagadeeshwari U."/>
            <person name="Pannikurungottu S."/>
            <person name="Haufschild T."/>
            <person name="Kabuu M."/>
            <person name="Sasikala C."/>
            <person name="Jogler C."/>
            <person name="Ramana C."/>
        </authorList>
    </citation>
    <scope>NUCLEOTIDE SEQUENCE [LARGE SCALE GENOMIC DNA]</scope>
    <source>
        <strain evidence="2">JC673</strain>
    </source>
</reference>
<dbReference type="Proteomes" id="UP001272242">
    <property type="component" value="Unassembled WGS sequence"/>
</dbReference>
<comment type="caution">
    <text evidence="1">The sequence shown here is derived from an EMBL/GenBank/DDBJ whole genome shotgun (WGS) entry which is preliminary data.</text>
</comment>
<dbReference type="RefSeq" id="WP_320686552.1">
    <property type="nucleotide sequence ID" value="NZ_JAXBLV010000144.1"/>
</dbReference>
<proteinExistence type="predicted"/>
<keyword evidence="2" id="KW-1185">Reference proteome</keyword>
<dbReference type="EMBL" id="JAXBLV010000144">
    <property type="protein sequence ID" value="MDY3559867.1"/>
    <property type="molecule type" value="Genomic_DNA"/>
</dbReference>
<evidence type="ECO:0000313" key="2">
    <source>
        <dbReference type="Proteomes" id="UP001272242"/>
    </source>
</evidence>
<gene>
    <name evidence="1" type="ORF">R5W23_001039</name>
</gene>
<organism evidence="1 2">
    <name type="scientific">Gemmata algarum</name>
    <dbReference type="NCBI Taxonomy" id="2975278"/>
    <lineage>
        <taxon>Bacteria</taxon>
        <taxon>Pseudomonadati</taxon>
        <taxon>Planctomycetota</taxon>
        <taxon>Planctomycetia</taxon>
        <taxon>Gemmatales</taxon>
        <taxon>Gemmataceae</taxon>
        <taxon>Gemmata</taxon>
    </lineage>
</organism>
<evidence type="ECO:0008006" key="3">
    <source>
        <dbReference type="Google" id="ProtNLM"/>
    </source>
</evidence>
<protein>
    <recommendedName>
        <fullName evidence="3">DUF2262 domain-containing protein</fullName>
    </recommendedName>
</protein>
<evidence type="ECO:0000313" key="1">
    <source>
        <dbReference type="EMBL" id="MDY3559867.1"/>
    </source>
</evidence>